<dbReference type="GO" id="GO:0005524">
    <property type="term" value="F:ATP binding"/>
    <property type="evidence" value="ECO:0007669"/>
    <property type="project" value="UniProtKB-UniRule"/>
</dbReference>
<accession>A0A0T6DT80</accession>
<dbReference type="STRING" id="554343.AS194_05325"/>
<evidence type="ECO:0000256" key="3">
    <source>
        <dbReference type="ARBA" id="ARBA00023134"/>
    </source>
</evidence>
<dbReference type="PANTHER" id="PTHR30448">
    <property type="entry name" value="RNASE ADAPTER PROTEIN RAPZ"/>
    <property type="match status" value="1"/>
</dbReference>
<name>A0A0T6DT80_9GAMM</name>
<sequence length="326" mass="36241">MDISQDQSENQAASTTPKISAPKISTDKLSILVVSGRSGSGKTSVLNILEDLGYYSIDNLPLSLLPSAAHKLVKESGINRIALGVDIRTPRADLSNFAAIYASLKETYGAQAVQVLYVTAQESTLIARFNATRRVHPLMSQDVDSDNANHVVFNLPAAIKKEVELLKPISSQADIKIDTTTLNIHQLKDRLREHIGMDNQIVINLLSFGFKHGSPIDADFVFDVRILPNPHWNPELRASTGLDAEVSTFFAEYPEVAEMLDDIDKFLTRWLPEFLHNNRHTVTVAIGCTGGKHRSVFITDHLQRRLADTMPEGVKVLAKHREKSRW</sequence>
<keyword evidence="3 4" id="KW-0342">GTP-binding</keyword>
<evidence type="ECO:0000259" key="5">
    <source>
        <dbReference type="Pfam" id="PF03668"/>
    </source>
</evidence>
<dbReference type="PANTHER" id="PTHR30448:SF0">
    <property type="entry name" value="RNASE ADAPTER PROTEIN RAPZ"/>
    <property type="match status" value="1"/>
</dbReference>
<feature type="domain" description="RapZ-like N-terminal" evidence="5">
    <location>
        <begin position="30"/>
        <end position="197"/>
    </location>
</feature>
<comment type="caution">
    <text evidence="7">The sequence shown here is derived from an EMBL/GenBank/DDBJ whole genome shotgun (WGS) entry which is preliminary data.</text>
</comment>
<keyword evidence="2 4" id="KW-0067">ATP-binding</keyword>
<dbReference type="RefSeq" id="WP_058023983.1">
    <property type="nucleotide sequence ID" value="NZ_LNDJ01000048.1"/>
</dbReference>
<dbReference type="HAMAP" id="MF_00636">
    <property type="entry name" value="RapZ_like"/>
    <property type="match status" value="1"/>
</dbReference>
<dbReference type="NCBIfam" id="NF003828">
    <property type="entry name" value="PRK05416.1"/>
    <property type="match status" value="1"/>
</dbReference>
<reference evidence="7 8" key="1">
    <citation type="submission" date="2015-11" db="EMBL/GenBank/DDBJ databases">
        <title>Permanent draft genome of Psychrobacter piscatorii LQ58.</title>
        <authorList>
            <person name="Zhou M."/>
            <person name="Dong B."/>
            <person name="Liu Q."/>
        </authorList>
    </citation>
    <scope>NUCLEOTIDE SEQUENCE [LARGE SCALE GENOMIC DNA]</scope>
    <source>
        <strain evidence="7 8">LQ58</strain>
    </source>
</reference>
<feature type="domain" description="RapZ C-terminal" evidence="6">
    <location>
        <begin position="202"/>
        <end position="322"/>
    </location>
</feature>
<evidence type="ECO:0000256" key="4">
    <source>
        <dbReference type="HAMAP-Rule" id="MF_00636"/>
    </source>
</evidence>
<dbReference type="InterPro" id="IPR005337">
    <property type="entry name" value="RapZ-like"/>
</dbReference>
<proteinExistence type="inferred from homology"/>
<gene>
    <name evidence="7" type="ORF">AS194_05325</name>
</gene>
<dbReference type="InterPro" id="IPR053930">
    <property type="entry name" value="RapZ-like_N"/>
</dbReference>
<evidence type="ECO:0000256" key="1">
    <source>
        <dbReference type="ARBA" id="ARBA00022741"/>
    </source>
</evidence>
<protein>
    <submittedName>
        <fullName evidence="7">GlmZ(SRNA)-inactivating NTPase</fullName>
    </submittedName>
</protein>
<dbReference type="SUPFAM" id="SSF52540">
    <property type="entry name" value="P-loop containing nucleoside triphosphate hydrolases"/>
    <property type="match status" value="1"/>
</dbReference>
<evidence type="ECO:0000256" key="2">
    <source>
        <dbReference type="ARBA" id="ARBA00022840"/>
    </source>
</evidence>
<feature type="binding site" evidence="4">
    <location>
        <begin position="36"/>
        <end position="43"/>
    </location>
    <ligand>
        <name>ATP</name>
        <dbReference type="ChEBI" id="CHEBI:30616"/>
    </ligand>
</feature>
<dbReference type="InterPro" id="IPR053931">
    <property type="entry name" value="RapZ_C"/>
</dbReference>
<dbReference type="EMBL" id="LNDJ01000048">
    <property type="protein sequence ID" value="KRU23241.1"/>
    <property type="molecule type" value="Genomic_DNA"/>
</dbReference>
<organism evidence="7 8">
    <name type="scientific">Psychrobacter piscatorii</name>
    <dbReference type="NCBI Taxonomy" id="554343"/>
    <lineage>
        <taxon>Bacteria</taxon>
        <taxon>Pseudomonadati</taxon>
        <taxon>Pseudomonadota</taxon>
        <taxon>Gammaproteobacteria</taxon>
        <taxon>Moraxellales</taxon>
        <taxon>Moraxellaceae</taxon>
        <taxon>Psychrobacter</taxon>
    </lineage>
</organism>
<dbReference type="Pfam" id="PF22740">
    <property type="entry name" value="PapZ_C"/>
    <property type="match status" value="1"/>
</dbReference>
<dbReference type="PIRSF" id="PIRSF005052">
    <property type="entry name" value="P-loopkin"/>
    <property type="match status" value="1"/>
</dbReference>
<keyword evidence="8" id="KW-1185">Reference proteome</keyword>
<feature type="binding site" evidence="4">
    <location>
        <begin position="86"/>
        <end position="89"/>
    </location>
    <ligand>
        <name>GTP</name>
        <dbReference type="ChEBI" id="CHEBI:37565"/>
    </ligand>
</feature>
<evidence type="ECO:0000259" key="6">
    <source>
        <dbReference type="Pfam" id="PF22740"/>
    </source>
</evidence>
<dbReference type="Pfam" id="PF03668">
    <property type="entry name" value="RapZ-like_N"/>
    <property type="match status" value="1"/>
</dbReference>
<keyword evidence="1 4" id="KW-0547">Nucleotide-binding</keyword>
<dbReference type="InterPro" id="IPR027417">
    <property type="entry name" value="P-loop_NTPase"/>
</dbReference>
<dbReference type="Proteomes" id="UP000051202">
    <property type="component" value="Unassembled WGS sequence"/>
</dbReference>
<dbReference type="AlphaFoldDB" id="A0A0T6DT80"/>
<evidence type="ECO:0000313" key="7">
    <source>
        <dbReference type="EMBL" id="KRU23241.1"/>
    </source>
</evidence>
<evidence type="ECO:0000313" key="8">
    <source>
        <dbReference type="Proteomes" id="UP000051202"/>
    </source>
</evidence>
<dbReference type="GO" id="GO:0005525">
    <property type="term" value="F:GTP binding"/>
    <property type="evidence" value="ECO:0007669"/>
    <property type="project" value="UniProtKB-UniRule"/>
</dbReference>